<organism evidence="6 7">
    <name type="scientific">Oceanospirillum sediminis</name>
    <dbReference type="NCBI Taxonomy" id="2760088"/>
    <lineage>
        <taxon>Bacteria</taxon>
        <taxon>Pseudomonadati</taxon>
        <taxon>Pseudomonadota</taxon>
        <taxon>Gammaproteobacteria</taxon>
        <taxon>Oceanospirillales</taxon>
        <taxon>Oceanospirillaceae</taxon>
        <taxon>Oceanospirillum</taxon>
    </lineage>
</organism>
<dbReference type="Pfam" id="PF00196">
    <property type="entry name" value="GerE"/>
    <property type="match status" value="1"/>
</dbReference>
<dbReference type="PANTHER" id="PTHR44688">
    <property type="entry name" value="DNA-BINDING TRANSCRIPTIONAL ACTIVATOR DEVR_DOSR"/>
    <property type="match status" value="1"/>
</dbReference>
<dbReference type="GO" id="GO:0003677">
    <property type="term" value="F:DNA binding"/>
    <property type="evidence" value="ECO:0007669"/>
    <property type="project" value="UniProtKB-KW"/>
</dbReference>
<dbReference type="EMBL" id="JACJFM010000055">
    <property type="protein sequence ID" value="MBB1489451.1"/>
    <property type="molecule type" value="Genomic_DNA"/>
</dbReference>
<evidence type="ECO:0000259" key="5">
    <source>
        <dbReference type="PROSITE" id="PS50043"/>
    </source>
</evidence>
<keyword evidence="2" id="KW-0238">DNA-binding</keyword>
<keyword evidence="3" id="KW-0804">Transcription</keyword>
<sequence length="562" mass="62512">MPMSTDISQESGGSESSEDADKSVNAVDVRLTVRQRQILRLMKQGLVNKEIARELDISLGTVKQHIVALFKKLNVKNRTMAVACSDHLLEETGPLAEQRPVPVKKLDAIHARRPSVTLSFRLETENIQDYRTFHRVLSAASFDCNAHFISHSHGNGDLVFGIHRSSEHDLRIALIQSGMIFDQLRTELGEGIALYGGMSAGYISVSQNRYGGWSGDAIARSVIEKARSLLEKTEKNSLSFNSDAQGIMNAYDTGIDGQSVNTLAFSDIDQLMFWDMGFDSELTGREKEKNIIFQLMDSNSPHRICLLEGEGGMGKSRLCREAGRHALKAGISLSFYKMLPGAVWDSIHCRLVDAGMECMFETIRAASENEQPHLVIMDDVHLLSAVRREQLNQLLQEALPGTCFLLSGRQSSKDVLQEHSGLRNIHLSRMTESEAMALIEHLVPGYRNTQPVIEKSRCVPLFIREIVRESPDVISMALVLTVAARLDRMRVDWKLLYALALGQSSVDELPGVLNDSRELASQSLQRAISLGVLCEKGGYISYRSPLVKEVVAFLFSDQLKPE</sequence>
<dbReference type="InterPro" id="IPR036388">
    <property type="entry name" value="WH-like_DNA-bd_sf"/>
</dbReference>
<comment type="caution">
    <text evidence="6">The sequence shown here is derived from an EMBL/GenBank/DDBJ whole genome shotgun (WGS) entry which is preliminary data.</text>
</comment>
<dbReference type="Proteomes" id="UP000565262">
    <property type="component" value="Unassembled WGS sequence"/>
</dbReference>
<evidence type="ECO:0000256" key="2">
    <source>
        <dbReference type="ARBA" id="ARBA00023125"/>
    </source>
</evidence>
<dbReference type="InterPro" id="IPR027417">
    <property type="entry name" value="P-loop_NTPase"/>
</dbReference>
<gene>
    <name evidence="6" type="ORF">H4O21_22845</name>
</gene>
<protein>
    <recommendedName>
        <fullName evidence="5">HTH luxR-type domain-containing protein</fullName>
    </recommendedName>
</protein>
<keyword evidence="1" id="KW-0805">Transcription regulation</keyword>
<evidence type="ECO:0000256" key="4">
    <source>
        <dbReference type="SAM" id="MobiDB-lite"/>
    </source>
</evidence>
<evidence type="ECO:0000256" key="1">
    <source>
        <dbReference type="ARBA" id="ARBA00023015"/>
    </source>
</evidence>
<proteinExistence type="predicted"/>
<dbReference type="PROSITE" id="PS50043">
    <property type="entry name" value="HTH_LUXR_2"/>
    <property type="match status" value="1"/>
</dbReference>
<dbReference type="InterPro" id="IPR000792">
    <property type="entry name" value="Tscrpt_reg_LuxR_C"/>
</dbReference>
<dbReference type="PROSITE" id="PS00622">
    <property type="entry name" value="HTH_LUXR_1"/>
    <property type="match status" value="1"/>
</dbReference>
<keyword evidence="7" id="KW-1185">Reference proteome</keyword>
<evidence type="ECO:0000313" key="6">
    <source>
        <dbReference type="EMBL" id="MBB1489451.1"/>
    </source>
</evidence>
<feature type="domain" description="HTH luxR-type" evidence="5">
    <location>
        <begin position="24"/>
        <end position="89"/>
    </location>
</feature>
<dbReference type="SMART" id="SM00421">
    <property type="entry name" value="HTH_LUXR"/>
    <property type="match status" value="1"/>
</dbReference>
<reference evidence="6 7" key="1">
    <citation type="submission" date="2020-08" db="EMBL/GenBank/DDBJ databases">
        <title>Oceanospirillum sp. nov. isolated from marine sediment.</title>
        <authorList>
            <person name="Ji X."/>
        </authorList>
    </citation>
    <scope>NUCLEOTIDE SEQUENCE [LARGE SCALE GENOMIC DNA]</scope>
    <source>
        <strain evidence="6 7">D5</strain>
    </source>
</reference>
<dbReference type="CDD" id="cd06170">
    <property type="entry name" value="LuxR_C_like"/>
    <property type="match status" value="1"/>
</dbReference>
<dbReference type="GO" id="GO:0006355">
    <property type="term" value="P:regulation of DNA-templated transcription"/>
    <property type="evidence" value="ECO:0007669"/>
    <property type="project" value="InterPro"/>
</dbReference>
<dbReference type="InterPro" id="IPR016032">
    <property type="entry name" value="Sig_transdc_resp-reg_C-effctor"/>
</dbReference>
<feature type="region of interest" description="Disordered" evidence="4">
    <location>
        <begin position="1"/>
        <end position="23"/>
    </location>
</feature>
<name>A0A839IWV9_9GAMM</name>
<dbReference type="SUPFAM" id="SSF46894">
    <property type="entry name" value="C-terminal effector domain of the bipartite response regulators"/>
    <property type="match status" value="1"/>
</dbReference>
<dbReference type="PANTHER" id="PTHR44688:SF16">
    <property type="entry name" value="DNA-BINDING TRANSCRIPTIONAL ACTIVATOR DEVR_DOSR"/>
    <property type="match status" value="1"/>
</dbReference>
<evidence type="ECO:0000313" key="7">
    <source>
        <dbReference type="Proteomes" id="UP000565262"/>
    </source>
</evidence>
<evidence type="ECO:0000256" key="3">
    <source>
        <dbReference type="ARBA" id="ARBA00023163"/>
    </source>
</evidence>
<dbReference type="AlphaFoldDB" id="A0A839IWV9"/>
<dbReference type="Gene3D" id="1.10.10.10">
    <property type="entry name" value="Winged helix-like DNA-binding domain superfamily/Winged helix DNA-binding domain"/>
    <property type="match status" value="1"/>
</dbReference>
<accession>A0A839IWV9</accession>
<dbReference type="PRINTS" id="PR00038">
    <property type="entry name" value="HTHLUXR"/>
</dbReference>
<dbReference type="Gene3D" id="3.40.50.300">
    <property type="entry name" value="P-loop containing nucleotide triphosphate hydrolases"/>
    <property type="match status" value="1"/>
</dbReference>
<dbReference type="SUPFAM" id="SSF52540">
    <property type="entry name" value="P-loop containing nucleoside triphosphate hydrolases"/>
    <property type="match status" value="1"/>
</dbReference>